<proteinExistence type="predicted"/>
<dbReference type="Pfam" id="PF01476">
    <property type="entry name" value="LysM"/>
    <property type="match status" value="1"/>
</dbReference>
<dbReference type="InterPro" id="IPR036779">
    <property type="entry name" value="LysM_dom_sf"/>
</dbReference>
<feature type="compositionally biased region" description="Basic and acidic residues" evidence="1">
    <location>
        <begin position="188"/>
        <end position="197"/>
    </location>
</feature>
<evidence type="ECO:0000256" key="1">
    <source>
        <dbReference type="SAM" id="MobiDB-lite"/>
    </source>
</evidence>
<feature type="compositionally biased region" description="Acidic residues" evidence="1">
    <location>
        <begin position="206"/>
        <end position="218"/>
    </location>
</feature>
<dbReference type="InterPro" id="IPR014256">
    <property type="entry name" value="Spore_VI_D"/>
</dbReference>
<dbReference type="Proteomes" id="UP001589836">
    <property type="component" value="Unassembled WGS sequence"/>
</dbReference>
<feature type="region of interest" description="Disordered" evidence="1">
    <location>
        <begin position="188"/>
        <end position="224"/>
    </location>
</feature>
<dbReference type="RefSeq" id="WP_377344964.1">
    <property type="nucleotide sequence ID" value="NZ_JBHLTP010000003.1"/>
</dbReference>
<feature type="region of interest" description="Disordered" evidence="1">
    <location>
        <begin position="239"/>
        <end position="276"/>
    </location>
</feature>
<dbReference type="SMART" id="SM00257">
    <property type="entry name" value="LysM"/>
    <property type="match status" value="1"/>
</dbReference>
<reference evidence="3 4" key="1">
    <citation type="submission" date="2024-09" db="EMBL/GenBank/DDBJ databases">
        <authorList>
            <person name="Sun Q."/>
            <person name="Mori K."/>
        </authorList>
    </citation>
    <scope>NUCLEOTIDE SEQUENCE [LARGE SCALE GENOMIC DNA]</scope>
    <source>
        <strain evidence="3 4">NCAIM B.02529</strain>
    </source>
</reference>
<feature type="compositionally biased region" description="Acidic residues" evidence="1">
    <location>
        <begin position="245"/>
        <end position="268"/>
    </location>
</feature>
<dbReference type="CDD" id="cd00118">
    <property type="entry name" value="LysM"/>
    <property type="match status" value="1"/>
</dbReference>
<comment type="caution">
    <text evidence="3">The sequence shown here is derived from an EMBL/GenBank/DDBJ whole genome shotgun (WGS) entry which is preliminary data.</text>
</comment>
<evidence type="ECO:0000259" key="2">
    <source>
        <dbReference type="PROSITE" id="PS51782"/>
    </source>
</evidence>
<dbReference type="NCBIfam" id="TIGR02907">
    <property type="entry name" value="spore_VI_D"/>
    <property type="match status" value="1"/>
</dbReference>
<keyword evidence="4" id="KW-1185">Reference proteome</keyword>
<dbReference type="SUPFAM" id="SSF54106">
    <property type="entry name" value="LysM domain"/>
    <property type="match status" value="1"/>
</dbReference>
<feature type="domain" description="LysM" evidence="2">
    <location>
        <begin position="295"/>
        <end position="338"/>
    </location>
</feature>
<dbReference type="Pfam" id="PF20918">
    <property type="entry name" value="SPOCS_spoVID-N"/>
    <property type="match status" value="1"/>
</dbReference>
<sequence>MSYDEQNVFSFHLNESLWFQKGQEVDEFMGVSLEPDIAIHEYGDTVSIRGVIELTGEYYQVSSSQLEEEEHQVLSLRDHASKRLIEEVETHEDGVSECYHRFPVEISIPRNRIDSVDDVTVSIDAFDYELPEKGQLKLNATVAIHGVKEERAASSPEESASSFPSIPSYGGYEDLGQRFHFDVKYEDEPQAEVEERNTYTPPSSLEEPDYVEEEEEEQAQGGRWNFTKSQSFSEFFGNLEKADTPDVDDEEEEYEYEYEEEDEEEYDRTEEAVPPDARYLTSMFGGEEEPYTKMRMCIVQDSDTLGSLAQKYKIPPTHLSRVNNLGDDDVSAGQILYIPSKA</sequence>
<accession>A0ABV6LJE6</accession>
<feature type="compositionally biased region" description="Low complexity" evidence="1">
    <location>
        <begin position="153"/>
        <end position="168"/>
    </location>
</feature>
<organism evidence="3 4">
    <name type="scientific">Pontibacillus salicampi</name>
    <dbReference type="NCBI Taxonomy" id="1449801"/>
    <lineage>
        <taxon>Bacteria</taxon>
        <taxon>Bacillati</taxon>
        <taxon>Bacillota</taxon>
        <taxon>Bacilli</taxon>
        <taxon>Bacillales</taxon>
        <taxon>Bacillaceae</taxon>
        <taxon>Pontibacillus</taxon>
    </lineage>
</organism>
<evidence type="ECO:0000313" key="4">
    <source>
        <dbReference type="Proteomes" id="UP001589836"/>
    </source>
</evidence>
<protein>
    <submittedName>
        <fullName evidence="3">Stage VI sporulation protein D</fullName>
    </submittedName>
</protein>
<dbReference type="Gene3D" id="3.10.350.10">
    <property type="entry name" value="LysM domain"/>
    <property type="match status" value="1"/>
</dbReference>
<dbReference type="PROSITE" id="PS51782">
    <property type="entry name" value="LYSM"/>
    <property type="match status" value="1"/>
</dbReference>
<gene>
    <name evidence="3" type="primary">spoVID</name>
    <name evidence="3" type="ORF">ACFFGV_02365</name>
</gene>
<evidence type="ECO:0000313" key="3">
    <source>
        <dbReference type="EMBL" id="MFC0522433.1"/>
    </source>
</evidence>
<dbReference type="InterPro" id="IPR018392">
    <property type="entry name" value="LysM"/>
</dbReference>
<dbReference type="EMBL" id="JBHLTP010000003">
    <property type="protein sequence ID" value="MFC0522433.1"/>
    <property type="molecule type" value="Genomic_DNA"/>
</dbReference>
<name>A0ABV6LJE6_9BACI</name>
<feature type="region of interest" description="Disordered" evidence="1">
    <location>
        <begin position="149"/>
        <end position="169"/>
    </location>
</feature>
<dbReference type="InterPro" id="IPR048862">
    <property type="entry name" value="SPOCS_spoVID_N"/>
</dbReference>